<dbReference type="SMART" id="SM00184">
    <property type="entry name" value="RING"/>
    <property type="match status" value="1"/>
</dbReference>
<feature type="compositionally biased region" description="Polar residues" evidence="12">
    <location>
        <begin position="274"/>
        <end position="284"/>
    </location>
</feature>
<evidence type="ECO:0000259" key="13">
    <source>
        <dbReference type="PROSITE" id="PS50089"/>
    </source>
</evidence>
<dbReference type="CDD" id="cd09633">
    <property type="entry name" value="Deltex_C"/>
    <property type="match status" value="1"/>
</dbReference>
<dbReference type="InterPro" id="IPR037197">
    <property type="entry name" value="WWE_dom_sf"/>
</dbReference>
<dbReference type="PROSITE" id="PS50918">
    <property type="entry name" value="WWE"/>
    <property type="match status" value="2"/>
</dbReference>
<protein>
    <recommendedName>
        <fullName evidence="11">E3 ubiquitin-protein ligase</fullName>
        <ecNumber evidence="11">2.3.2.27</ecNumber>
    </recommendedName>
</protein>
<dbReference type="Pfam" id="PF02825">
    <property type="entry name" value="WWE"/>
    <property type="match status" value="2"/>
</dbReference>
<dbReference type="SUPFAM" id="SSF117839">
    <property type="entry name" value="WWE domain"/>
    <property type="match status" value="2"/>
</dbReference>
<dbReference type="GO" id="GO:0016567">
    <property type="term" value="P:protein ubiquitination"/>
    <property type="evidence" value="ECO:0007669"/>
    <property type="project" value="UniProtKB-UniRule"/>
</dbReference>
<dbReference type="InterPro" id="IPR013083">
    <property type="entry name" value="Znf_RING/FYVE/PHD"/>
</dbReference>
<dbReference type="InterPro" id="IPR004170">
    <property type="entry name" value="WWE_dom"/>
</dbReference>
<keyword evidence="5 11" id="KW-0479">Metal-binding</keyword>
<evidence type="ECO:0000256" key="5">
    <source>
        <dbReference type="ARBA" id="ARBA00022723"/>
    </source>
</evidence>
<dbReference type="Proteomes" id="UP001187531">
    <property type="component" value="Unassembled WGS sequence"/>
</dbReference>
<dbReference type="InterPro" id="IPR039396">
    <property type="entry name" value="Deltex_C"/>
</dbReference>
<evidence type="ECO:0000256" key="9">
    <source>
        <dbReference type="ARBA" id="ARBA00022976"/>
    </source>
</evidence>
<comment type="subcellular location">
    <subcellularLocation>
        <location evidence="11">Cytoplasm</location>
    </subcellularLocation>
</comment>
<dbReference type="PROSITE" id="PS50089">
    <property type="entry name" value="ZF_RING_2"/>
    <property type="match status" value="1"/>
</dbReference>
<feature type="domain" description="RING-type" evidence="13">
    <location>
        <begin position="311"/>
        <end position="365"/>
    </location>
</feature>
<feature type="region of interest" description="Disordered" evidence="12">
    <location>
        <begin position="203"/>
        <end position="289"/>
    </location>
</feature>
<dbReference type="InterPro" id="IPR001841">
    <property type="entry name" value="Znf_RING"/>
</dbReference>
<dbReference type="AlphaFoldDB" id="A0AA88KVH9"/>
<feature type="domain" description="WWE" evidence="14">
    <location>
        <begin position="3"/>
        <end position="82"/>
    </location>
</feature>
<dbReference type="Pfam" id="PF18102">
    <property type="entry name" value="DTC"/>
    <property type="match status" value="1"/>
</dbReference>
<dbReference type="EMBL" id="JAVRJZ010000018">
    <property type="protein sequence ID" value="KAK2708643.1"/>
    <property type="molecule type" value="Genomic_DNA"/>
</dbReference>
<evidence type="ECO:0000313" key="16">
    <source>
        <dbReference type="Proteomes" id="UP001187531"/>
    </source>
</evidence>
<evidence type="ECO:0000256" key="6">
    <source>
        <dbReference type="ARBA" id="ARBA00022737"/>
    </source>
</evidence>
<dbReference type="SMART" id="SM00678">
    <property type="entry name" value="WWE"/>
    <property type="match status" value="2"/>
</dbReference>
<keyword evidence="11" id="KW-0963">Cytoplasm</keyword>
<comment type="caution">
    <text evidence="15">The sequence shown here is derived from an EMBL/GenBank/DDBJ whole genome shotgun (WGS) entry which is preliminary data.</text>
</comment>
<evidence type="ECO:0000256" key="10">
    <source>
        <dbReference type="PROSITE-ProRule" id="PRU00175"/>
    </source>
</evidence>
<evidence type="ECO:0000256" key="12">
    <source>
        <dbReference type="SAM" id="MobiDB-lite"/>
    </source>
</evidence>
<comment type="similarity">
    <text evidence="3 11">Belongs to the Deltex family.</text>
</comment>
<evidence type="ECO:0000256" key="2">
    <source>
        <dbReference type="ARBA" id="ARBA00004906"/>
    </source>
</evidence>
<reference evidence="15" key="1">
    <citation type="submission" date="2023-07" db="EMBL/GenBank/DDBJ databases">
        <title>Chromosome-level genome assembly of Artemia franciscana.</title>
        <authorList>
            <person name="Jo E."/>
        </authorList>
    </citation>
    <scope>NUCLEOTIDE SEQUENCE</scope>
    <source>
        <tissue evidence="15">Whole body</tissue>
    </source>
</reference>
<proteinExistence type="inferred from homology"/>
<comment type="catalytic activity">
    <reaction evidence="1 11">
        <text>S-ubiquitinyl-[E2 ubiquitin-conjugating enzyme]-L-cysteine + [acceptor protein]-L-lysine = [E2 ubiquitin-conjugating enzyme]-L-cysteine + N(6)-ubiquitinyl-[acceptor protein]-L-lysine.</text>
        <dbReference type="EC" id="2.3.2.27"/>
    </reaction>
</comment>
<evidence type="ECO:0000256" key="1">
    <source>
        <dbReference type="ARBA" id="ARBA00000900"/>
    </source>
</evidence>
<feature type="compositionally biased region" description="Polar residues" evidence="12">
    <location>
        <begin position="247"/>
        <end position="265"/>
    </location>
</feature>
<dbReference type="SUPFAM" id="SSF57850">
    <property type="entry name" value="RING/U-box"/>
    <property type="match status" value="1"/>
</dbReference>
<accession>A0AA88KVH9</accession>
<organism evidence="15 16">
    <name type="scientific">Artemia franciscana</name>
    <name type="common">Brine shrimp</name>
    <name type="synonym">Artemia sanfranciscana</name>
    <dbReference type="NCBI Taxonomy" id="6661"/>
    <lineage>
        <taxon>Eukaryota</taxon>
        <taxon>Metazoa</taxon>
        <taxon>Ecdysozoa</taxon>
        <taxon>Arthropoda</taxon>
        <taxon>Crustacea</taxon>
        <taxon>Branchiopoda</taxon>
        <taxon>Anostraca</taxon>
        <taxon>Artemiidae</taxon>
        <taxon>Artemia</taxon>
    </lineage>
</organism>
<dbReference type="Gene3D" id="3.30.40.10">
    <property type="entry name" value="Zinc/RING finger domain, C3HC4 (zinc finger)"/>
    <property type="match status" value="1"/>
</dbReference>
<dbReference type="InterPro" id="IPR018123">
    <property type="entry name" value="WWE-dom_subgr"/>
</dbReference>
<dbReference type="GO" id="GO:0005737">
    <property type="term" value="C:cytoplasm"/>
    <property type="evidence" value="ECO:0007669"/>
    <property type="project" value="UniProtKB-SubCell"/>
</dbReference>
<dbReference type="EC" id="2.3.2.27" evidence="11"/>
<keyword evidence="6" id="KW-0677">Repeat</keyword>
<evidence type="ECO:0000313" key="15">
    <source>
        <dbReference type="EMBL" id="KAK2708643.1"/>
    </source>
</evidence>
<keyword evidence="9" id="KW-0914">Notch signaling pathway</keyword>
<keyword evidence="4 11" id="KW-0808">Transferase</keyword>
<evidence type="ECO:0000256" key="8">
    <source>
        <dbReference type="ARBA" id="ARBA00022833"/>
    </source>
</evidence>
<feature type="compositionally biased region" description="Polar residues" evidence="12">
    <location>
        <begin position="203"/>
        <end position="222"/>
    </location>
</feature>
<dbReference type="GO" id="GO:0008270">
    <property type="term" value="F:zinc ion binding"/>
    <property type="evidence" value="ECO:0007669"/>
    <property type="project" value="UniProtKB-KW"/>
</dbReference>
<evidence type="ECO:0000256" key="11">
    <source>
        <dbReference type="RuleBase" id="RU367105"/>
    </source>
</evidence>
<dbReference type="InterPro" id="IPR039399">
    <property type="entry name" value="Deltex_C_sf"/>
</dbReference>
<dbReference type="Gene3D" id="3.30.390.130">
    <property type="match status" value="1"/>
</dbReference>
<keyword evidence="8 11" id="KW-0862">Zinc</keyword>
<name>A0AA88KVH9_ARTSF</name>
<evidence type="ECO:0000259" key="14">
    <source>
        <dbReference type="PROSITE" id="PS50918"/>
    </source>
</evidence>
<comment type="pathway">
    <text evidence="2 11">Protein modification; protein ubiquitination.</text>
</comment>
<dbReference type="PANTHER" id="PTHR12622">
    <property type="entry name" value="DELTEX-RELATED"/>
    <property type="match status" value="1"/>
</dbReference>
<dbReference type="InterPro" id="IPR039398">
    <property type="entry name" value="Deltex_fam"/>
</dbReference>
<keyword evidence="16" id="KW-1185">Reference proteome</keyword>
<keyword evidence="7 10" id="KW-0863">Zinc-finger</keyword>
<evidence type="ECO:0000256" key="3">
    <source>
        <dbReference type="ARBA" id="ARBA00009413"/>
    </source>
</evidence>
<feature type="domain" description="WWE" evidence="14">
    <location>
        <begin position="83"/>
        <end position="161"/>
    </location>
</feature>
<evidence type="ECO:0000256" key="4">
    <source>
        <dbReference type="ARBA" id="ARBA00022679"/>
    </source>
</evidence>
<dbReference type="Gene3D" id="3.30.720.50">
    <property type="match status" value="2"/>
</dbReference>
<sequence length="506" mass="57190">MAGAQPGSSSNQYVVVWEWYHDSFGWRPYSPYVSQSLERAHSKKLKKLFLGDTEPSLSNYFVLFDRMEQICSKSDKAHQVRRIFYPQTSPAGCGRVWEWCDNAGWKSYNMEVQYVIDDAYHNTASSQLDLSKCFPQLPYIIDFEKDKQIRKETKYERKIRCANIASYPMTKPTDQDVIITLADIKSSKTKRFMGKITSLVKSISVPNSPKKGNQSNTAQSRQPLPGPQDLSQVPGPSGRRVRRPSSDTISTYLSKDSSGVDSNENLVDLDTSKDQTMSTRSAQNKRLAAPDTKNDILRTSSYVVEPPDADCAICYCPLAEKGGYTRQKDCPVELSQCGHVFHLCCLEQMAHDQINQTGIRCPSCKELYGVYSGNMPHGSMKHYVRSYSLPGYDGYKTIEIQYNFKAGTQGPEHPHPGRLYYATGFPRTAYLPDSPEGQTALKLLQTAFERRLTFTVGRSTTTGRDDVITWNEIHHKTSKDNRNGHGYPDPNYLPNLFQELASFGIM</sequence>
<evidence type="ECO:0000256" key="7">
    <source>
        <dbReference type="ARBA" id="ARBA00022771"/>
    </source>
</evidence>
<gene>
    <name evidence="15" type="ORF">QYM36_014293</name>
</gene>
<dbReference type="GO" id="GO:0061630">
    <property type="term" value="F:ubiquitin protein ligase activity"/>
    <property type="evidence" value="ECO:0007669"/>
    <property type="project" value="UniProtKB-UniRule"/>
</dbReference>
<dbReference type="GO" id="GO:0007219">
    <property type="term" value="P:Notch signaling pathway"/>
    <property type="evidence" value="ECO:0007669"/>
    <property type="project" value="UniProtKB-KW"/>
</dbReference>